<dbReference type="PANTHER" id="PTHR47962">
    <property type="entry name" value="ATP-DEPENDENT HELICASE LHR-RELATED-RELATED"/>
    <property type="match status" value="1"/>
</dbReference>
<dbReference type="GO" id="GO:0004386">
    <property type="term" value="F:helicase activity"/>
    <property type="evidence" value="ECO:0007669"/>
    <property type="project" value="UniProtKB-KW"/>
</dbReference>
<keyword evidence="7" id="KW-0234">DNA repair</keyword>
<feature type="domain" description="Helicase C-terminal" evidence="11">
    <location>
        <begin position="296"/>
        <end position="447"/>
    </location>
</feature>
<dbReference type="RefSeq" id="WP_123042188.1">
    <property type="nucleotide sequence ID" value="NZ_CP033433.1"/>
</dbReference>
<dbReference type="Pfam" id="PF23234">
    <property type="entry name" value="WHD_4th_Lhr"/>
    <property type="match status" value="1"/>
</dbReference>
<evidence type="ECO:0000256" key="2">
    <source>
        <dbReference type="ARBA" id="ARBA00022763"/>
    </source>
</evidence>
<dbReference type="InterPro" id="IPR055367">
    <property type="entry name" value="WH4_Lhr"/>
</dbReference>
<dbReference type="PROSITE" id="PS51194">
    <property type="entry name" value="HELICASE_CTER"/>
    <property type="match status" value="1"/>
</dbReference>
<dbReference type="Gene3D" id="3.40.50.300">
    <property type="entry name" value="P-loop containing nucleotide triphosphate hydrolases"/>
    <property type="match status" value="2"/>
</dbReference>
<evidence type="ECO:0000256" key="9">
    <source>
        <dbReference type="SAM" id="Coils"/>
    </source>
</evidence>
<dbReference type="InterPro" id="IPR011545">
    <property type="entry name" value="DEAD/DEAH_box_helicase_dom"/>
</dbReference>
<dbReference type="GO" id="GO:0006281">
    <property type="term" value="P:DNA repair"/>
    <property type="evidence" value="ECO:0007669"/>
    <property type="project" value="UniProtKB-KW"/>
</dbReference>
<sequence length="1486" mass="167008">MSERAPFDGMHPVLAAWFAATFGQPTDVQRRSWDAITSGSHALIAAPTGSGKTLAALLPCLNRLLTEKEEGGAETARKGVRILYVTPLKALNNDIHHHVLGFVDELELVAKESGGHWPGIRSAVRTGDTKPSERTAMLRRPPDLLVTTPESLYILLTSERGREMLSAVRQVIVDEIHDLAADKRGSHLSLSLERLEETCGAAVQRIGVSATQKPLERVARYLGGWEETEASAGRPVDGNADADVSLYAEGFVHPLGYRPRPVRIVESDMVKSYSIMACIPDQNRQLQTRDAAVWLPLLDLLTELMTGSRSVLIYVNSRRLCERLCLRLNDHAGYEMARAHHGSMSREWRLEVERMLKAGELRCIVATSSLELGIDVGHVDFVIQIDPPPEAAAGIQRVGRAGHSVGDTSRGAIIARYKGALPDIAVLSRMIAERDIEEIVVPRDALDVLSQQTVAMVAERERTVSGVYRLIARSDSYRAFPRERLESILEVLSGFYPFVRPLLDWDRETGRLMRRANSAMAAVTGAGTIPQSSAYPVHHAESRAQIGELDEEFIHESRVGDVVQLGSQAWTLTDIRHDRVYATEAGNRFSEIPFWRNESPARSYELGARIASFQRELEERLQRPDEETVQWLERGYGMDARAATELIGFLRSQQAVSRIPTDRRIVVEHYRDAANQKHVILHNHFGRKVNRTWLLAIERQFEGTLPYRVYGNAKDNGIELVFSEWDVSWLHMIWQVTAANAERLLAEALTGSPLLAVSFRRIAETSLLLSRSFTRVPLWQKRLRGAELLKSALPYAERFPVFQEAMREAQQEFLDLPRLQDILERIADGRIDVVVQETEFPSPLASQFIFEYVNMRMYEGDGLDESVQLQLLQLSKSTAGQLFKPEEGLQAVDPGVLEEEGRKLEEPEAELRHAEDLLRLLKKRGDLAEEEIVRLAGGQSRAWLEELKERRRVAEIRFGADTSPRWISSDEREVYDAFPCTPESVAFVAGRFADNRLSFTEEELMQRYPNLSAGEAASVAEMLLQQGRTEQAPFAADASERIWSSRKVAERLVRLSIGKVRRSLEPVDASRWLGDLLRRQLVLSGGQDARDRRGEEGLLAVIDTLQGLFLPLSHWETIVFPSRLPDYRKETLDLLCASGQVIWVGRKDGEDKEGKVAFFIADNKALYEPWLKPAAQEESRHPELLERLRLGGARFLTRLSQETGRLPSEVLSDLLDLVWEGQVSNDQFAPLRQSGKSKGKDGFLKSGSGLGRWYWTGSLLTDSSEEAAGSPGGLKEDSPLVRWVHHLLQTYGVLTKELAAKTCPYDWDTLLPVLKKLEEWGAVTRGMFIKDLHLLQFTTRELAEEIRKPLPTTPSESVTLLSAVDPANPFGQAVEWPPVEGASFARKPGNYLVLQGDRWLYWIENGGKRIFALNGTEDAESQRQEQRAGEWKAIFSLLLKRQGLSKITVEKWNGVDASASDAGEMLRSLGAERDRNRFVLWPSQLR</sequence>
<keyword evidence="5" id="KW-0067">ATP-binding</keyword>
<evidence type="ECO:0000256" key="6">
    <source>
        <dbReference type="ARBA" id="ARBA00023125"/>
    </source>
</evidence>
<evidence type="ECO:0000256" key="5">
    <source>
        <dbReference type="ARBA" id="ARBA00022840"/>
    </source>
</evidence>
<evidence type="ECO:0000256" key="8">
    <source>
        <dbReference type="ARBA" id="ARBA00023235"/>
    </source>
</evidence>
<evidence type="ECO:0000256" key="4">
    <source>
        <dbReference type="ARBA" id="ARBA00022806"/>
    </source>
</evidence>
<dbReference type="InterPro" id="IPR027417">
    <property type="entry name" value="P-loop_NTPase"/>
</dbReference>
<evidence type="ECO:0000313" key="13">
    <source>
        <dbReference type="Proteomes" id="UP000269097"/>
    </source>
</evidence>
<proteinExistence type="predicted"/>
<keyword evidence="2" id="KW-0227">DNA damage</keyword>
<reference evidence="12 13" key="1">
    <citation type="submission" date="2018-10" db="EMBL/GenBank/DDBJ databases">
        <title>Genome Sequence of Cohnella sp.</title>
        <authorList>
            <person name="Srinivasan S."/>
            <person name="Kim M.K."/>
        </authorList>
    </citation>
    <scope>NUCLEOTIDE SEQUENCE [LARGE SCALE GENOMIC DNA]</scope>
    <source>
        <strain evidence="12 13">18JY8-7</strain>
    </source>
</reference>
<accession>A0A3G3K0T4</accession>
<dbReference type="InterPro" id="IPR045628">
    <property type="entry name" value="Lhr_WH_dom"/>
</dbReference>
<organism evidence="12 13">
    <name type="scientific">Cohnella candidum</name>
    <dbReference type="NCBI Taxonomy" id="2674991"/>
    <lineage>
        <taxon>Bacteria</taxon>
        <taxon>Bacillati</taxon>
        <taxon>Bacillota</taxon>
        <taxon>Bacilli</taxon>
        <taxon>Bacillales</taxon>
        <taxon>Paenibacillaceae</taxon>
        <taxon>Cohnella</taxon>
    </lineage>
</organism>
<dbReference type="Pfam" id="PF08494">
    <property type="entry name" value="DEAD_assoc"/>
    <property type="match status" value="1"/>
</dbReference>
<evidence type="ECO:0000259" key="11">
    <source>
        <dbReference type="PROSITE" id="PS51194"/>
    </source>
</evidence>
<feature type="domain" description="Helicase ATP-binding" evidence="10">
    <location>
        <begin position="33"/>
        <end position="230"/>
    </location>
</feature>
<evidence type="ECO:0000256" key="3">
    <source>
        <dbReference type="ARBA" id="ARBA00022801"/>
    </source>
</evidence>
<dbReference type="Pfam" id="PF00270">
    <property type="entry name" value="DEAD"/>
    <property type="match status" value="1"/>
</dbReference>
<dbReference type="GO" id="GO:0005524">
    <property type="term" value="F:ATP binding"/>
    <property type="evidence" value="ECO:0007669"/>
    <property type="project" value="UniProtKB-KW"/>
</dbReference>
<dbReference type="EMBL" id="CP033433">
    <property type="protein sequence ID" value="AYQ74106.1"/>
    <property type="molecule type" value="Genomic_DNA"/>
</dbReference>
<dbReference type="PROSITE" id="PS51192">
    <property type="entry name" value="HELICASE_ATP_BIND_1"/>
    <property type="match status" value="1"/>
</dbReference>
<evidence type="ECO:0000259" key="10">
    <source>
        <dbReference type="PROSITE" id="PS51192"/>
    </source>
</evidence>
<keyword evidence="3" id="KW-0378">Hydrolase</keyword>
<gene>
    <name evidence="12" type="ORF">EAV92_16980</name>
</gene>
<dbReference type="Pfam" id="PF00271">
    <property type="entry name" value="Helicase_C"/>
    <property type="match status" value="1"/>
</dbReference>
<dbReference type="SUPFAM" id="SSF52540">
    <property type="entry name" value="P-loop containing nucleoside triphosphate hydrolases"/>
    <property type="match status" value="1"/>
</dbReference>
<keyword evidence="8" id="KW-0413">Isomerase</keyword>
<evidence type="ECO:0000256" key="7">
    <source>
        <dbReference type="ARBA" id="ARBA00023204"/>
    </source>
</evidence>
<dbReference type="Pfam" id="PF23236">
    <property type="entry name" value="WHD_2nd_Lhr"/>
    <property type="match status" value="1"/>
</dbReference>
<keyword evidence="13" id="KW-1185">Reference proteome</keyword>
<keyword evidence="6" id="KW-0238">DNA-binding</keyword>
<name>A0A3G3K0T4_9BACL</name>
<dbReference type="InterPro" id="IPR001650">
    <property type="entry name" value="Helicase_C-like"/>
</dbReference>
<dbReference type="InterPro" id="IPR055369">
    <property type="entry name" value="WH2_Lhr"/>
</dbReference>
<dbReference type="InterPro" id="IPR052511">
    <property type="entry name" value="ATP-dep_Helicase"/>
</dbReference>
<protein>
    <submittedName>
        <fullName evidence="12">DEAD/DEAH box helicase</fullName>
    </submittedName>
</protein>
<dbReference type="InterPro" id="IPR013701">
    <property type="entry name" value="Lhr-like_DEAD/DEAH_assoc"/>
</dbReference>
<dbReference type="SMART" id="SM00490">
    <property type="entry name" value="HELICc"/>
    <property type="match status" value="1"/>
</dbReference>
<dbReference type="Pfam" id="PF23235">
    <property type="entry name" value="WHD_3rd_Lhr"/>
    <property type="match status" value="1"/>
</dbReference>
<keyword evidence="9" id="KW-0175">Coiled coil</keyword>
<keyword evidence="1" id="KW-0547">Nucleotide-binding</keyword>
<feature type="coiled-coil region" evidence="9">
    <location>
        <begin position="904"/>
        <end position="931"/>
    </location>
</feature>
<dbReference type="GO" id="GO:0003677">
    <property type="term" value="F:DNA binding"/>
    <property type="evidence" value="ECO:0007669"/>
    <property type="project" value="UniProtKB-KW"/>
</dbReference>
<evidence type="ECO:0000256" key="1">
    <source>
        <dbReference type="ARBA" id="ARBA00022741"/>
    </source>
</evidence>
<keyword evidence="4 12" id="KW-0347">Helicase</keyword>
<dbReference type="Pfam" id="PF19306">
    <property type="entry name" value="WHD_Lhr"/>
    <property type="match status" value="1"/>
</dbReference>
<dbReference type="GO" id="GO:0016887">
    <property type="term" value="F:ATP hydrolysis activity"/>
    <property type="evidence" value="ECO:0007669"/>
    <property type="project" value="TreeGrafter"/>
</dbReference>
<dbReference type="Proteomes" id="UP000269097">
    <property type="component" value="Chromosome"/>
</dbReference>
<evidence type="ECO:0000313" key="12">
    <source>
        <dbReference type="EMBL" id="AYQ74106.1"/>
    </source>
</evidence>
<dbReference type="SMART" id="SM00487">
    <property type="entry name" value="DEXDc"/>
    <property type="match status" value="1"/>
</dbReference>
<dbReference type="InterPro" id="IPR014001">
    <property type="entry name" value="Helicase_ATP-bd"/>
</dbReference>
<dbReference type="KEGG" id="coh:EAV92_16980"/>
<dbReference type="InterPro" id="IPR055368">
    <property type="entry name" value="WH3_Lhr"/>
</dbReference>
<dbReference type="PANTHER" id="PTHR47962:SF5">
    <property type="entry name" value="ATP-DEPENDENT HELICASE LHR-RELATED"/>
    <property type="match status" value="1"/>
</dbReference>